<protein>
    <submittedName>
        <fullName evidence="5">Uncharacterized oxidoreductase</fullName>
    </submittedName>
</protein>
<dbReference type="InterPro" id="IPR002347">
    <property type="entry name" value="SDR_fam"/>
</dbReference>
<dbReference type="SUPFAM" id="SSF51735">
    <property type="entry name" value="NAD(P)-binding Rossmann-fold domains"/>
    <property type="match status" value="1"/>
</dbReference>
<dbReference type="EMBL" id="FZOT01000007">
    <property type="protein sequence ID" value="SNS83376.1"/>
    <property type="molecule type" value="Genomic_DNA"/>
</dbReference>
<dbReference type="InterPro" id="IPR036291">
    <property type="entry name" value="NAD(P)-bd_dom_sf"/>
</dbReference>
<dbReference type="Pfam" id="PF00106">
    <property type="entry name" value="adh_short"/>
    <property type="match status" value="1"/>
</dbReference>
<evidence type="ECO:0000259" key="4">
    <source>
        <dbReference type="SMART" id="SM00822"/>
    </source>
</evidence>
<dbReference type="PROSITE" id="PS00061">
    <property type="entry name" value="ADH_SHORT"/>
    <property type="match status" value="1"/>
</dbReference>
<dbReference type="Proteomes" id="UP000198284">
    <property type="component" value="Unassembled WGS sequence"/>
</dbReference>
<name>A0A239HPZ0_9BURK</name>
<sequence>MQMSGNTILVTGGSSGIGLALAVRFLASGNEVIVCGRREAALKAVCDRHPGLRYVVSDTGKAAEREALARRVTAEHPQLNVLINNAGIQRKVSLLQPESWTDTGAEIDVNLGGPIHLSMLLAPHLRRQSQAHIVNVSSGLAFAPLAPMPVYCATKAALHSFTQSLRWQLRETSVRVTEVIPPAVKTNLGGAHDFGVELDEFAEAIMRQLEAGAEEASFGSADARRKASRAELDEAFLQMNEAIRRARSGS</sequence>
<dbReference type="OrthoDB" id="9810734at2"/>
<keyword evidence="6" id="KW-1185">Reference proteome</keyword>
<dbReference type="InterPro" id="IPR057326">
    <property type="entry name" value="KR_dom"/>
</dbReference>
<accession>A0A239HPZ0</accession>
<dbReference type="GO" id="GO:0016020">
    <property type="term" value="C:membrane"/>
    <property type="evidence" value="ECO:0007669"/>
    <property type="project" value="TreeGrafter"/>
</dbReference>
<dbReference type="RefSeq" id="WP_089399697.1">
    <property type="nucleotide sequence ID" value="NZ_FZOT01000007.1"/>
</dbReference>
<feature type="domain" description="Ketoreductase" evidence="4">
    <location>
        <begin position="6"/>
        <end position="180"/>
    </location>
</feature>
<organism evidence="5 6">
    <name type="scientific">Noviherbaspirillum humi</name>
    <dbReference type="NCBI Taxonomy" id="1688639"/>
    <lineage>
        <taxon>Bacteria</taxon>
        <taxon>Pseudomonadati</taxon>
        <taxon>Pseudomonadota</taxon>
        <taxon>Betaproteobacteria</taxon>
        <taxon>Burkholderiales</taxon>
        <taxon>Oxalobacteraceae</taxon>
        <taxon>Noviherbaspirillum</taxon>
    </lineage>
</organism>
<keyword evidence="2" id="KW-0560">Oxidoreductase</keyword>
<dbReference type="AlphaFoldDB" id="A0A239HPZ0"/>
<evidence type="ECO:0000256" key="2">
    <source>
        <dbReference type="ARBA" id="ARBA00023002"/>
    </source>
</evidence>
<evidence type="ECO:0000256" key="3">
    <source>
        <dbReference type="RuleBase" id="RU000363"/>
    </source>
</evidence>
<dbReference type="Gene3D" id="3.40.50.720">
    <property type="entry name" value="NAD(P)-binding Rossmann-like Domain"/>
    <property type="match status" value="1"/>
</dbReference>
<proteinExistence type="inferred from homology"/>
<gene>
    <name evidence="5" type="ORF">SAMN06265795_107106</name>
</gene>
<dbReference type="PANTHER" id="PTHR44196">
    <property type="entry name" value="DEHYDROGENASE/REDUCTASE SDR FAMILY MEMBER 7B"/>
    <property type="match status" value="1"/>
</dbReference>
<evidence type="ECO:0000313" key="5">
    <source>
        <dbReference type="EMBL" id="SNS83376.1"/>
    </source>
</evidence>
<dbReference type="GO" id="GO:0016491">
    <property type="term" value="F:oxidoreductase activity"/>
    <property type="evidence" value="ECO:0007669"/>
    <property type="project" value="UniProtKB-KW"/>
</dbReference>
<dbReference type="SMART" id="SM00822">
    <property type="entry name" value="PKS_KR"/>
    <property type="match status" value="1"/>
</dbReference>
<dbReference type="PRINTS" id="PR00080">
    <property type="entry name" value="SDRFAMILY"/>
</dbReference>
<reference evidence="5 6" key="1">
    <citation type="submission" date="2017-06" db="EMBL/GenBank/DDBJ databases">
        <authorList>
            <person name="Kim H.J."/>
            <person name="Triplett B.A."/>
        </authorList>
    </citation>
    <scope>NUCLEOTIDE SEQUENCE [LARGE SCALE GENOMIC DNA]</scope>
    <source>
        <strain evidence="5 6">U15</strain>
    </source>
</reference>
<comment type="similarity">
    <text evidence="1 3">Belongs to the short-chain dehydrogenases/reductases (SDR) family.</text>
</comment>
<dbReference type="InterPro" id="IPR020904">
    <property type="entry name" value="Sc_DH/Rdtase_CS"/>
</dbReference>
<evidence type="ECO:0000313" key="6">
    <source>
        <dbReference type="Proteomes" id="UP000198284"/>
    </source>
</evidence>
<evidence type="ECO:0000256" key="1">
    <source>
        <dbReference type="ARBA" id="ARBA00006484"/>
    </source>
</evidence>
<dbReference type="PRINTS" id="PR00081">
    <property type="entry name" value="GDHRDH"/>
</dbReference>
<dbReference type="PANTHER" id="PTHR44196:SF1">
    <property type="entry name" value="DEHYDROGENASE_REDUCTASE SDR FAMILY MEMBER 7B"/>
    <property type="match status" value="1"/>
</dbReference>